<dbReference type="Proteomes" id="UP000059574">
    <property type="component" value="Chromosome"/>
</dbReference>
<proteinExistence type="predicted"/>
<accession>A0A0S2M367</accession>
<gene>
    <name evidence="1" type="ORF">AS189_18810</name>
</gene>
<sequence length="165" mass="18558">MAHKGPSVNNRQIRRTAKDAYLQLDFGGRPNLGSIQSWLETERGHPIIILEEPALVGTDLCGLLYVYVDRDVIRHGPPRSSWHRQQIILHEFAHLILGHQHTATSMELTNLPGFPEKPSKVLGRASFEDADEAATEYLADLLAELIRRHLSDEPDDESGFNKVFG</sequence>
<reference evidence="2" key="1">
    <citation type="submission" date="2015-11" db="EMBL/GenBank/DDBJ databases">
        <authorList>
            <person name="Kumar R."/>
            <person name="Singh D."/>
            <person name="Swarnkar M.K."/>
            <person name="Singh A.K."/>
            <person name="Kumar S."/>
        </authorList>
    </citation>
    <scope>NUCLEOTIDE SEQUENCE [LARGE SCALE GENOMIC DNA]</scope>
    <source>
        <strain evidence="2">ERGS4:06</strain>
    </source>
</reference>
<evidence type="ECO:0008006" key="3">
    <source>
        <dbReference type="Google" id="ProtNLM"/>
    </source>
</evidence>
<evidence type="ECO:0000313" key="1">
    <source>
        <dbReference type="EMBL" id="ALO68173.1"/>
    </source>
</evidence>
<name>A0A0S2M367_9MICC</name>
<organism evidence="1 2">
    <name type="scientific">Arthrobacter alpinus</name>
    <dbReference type="NCBI Taxonomy" id="656366"/>
    <lineage>
        <taxon>Bacteria</taxon>
        <taxon>Bacillati</taxon>
        <taxon>Actinomycetota</taxon>
        <taxon>Actinomycetes</taxon>
        <taxon>Micrococcales</taxon>
        <taxon>Micrococcaceae</taxon>
        <taxon>Arthrobacter</taxon>
    </lineage>
</organism>
<dbReference type="AlphaFoldDB" id="A0A0S2M367"/>
<evidence type="ECO:0000313" key="2">
    <source>
        <dbReference type="Proteomes" id="UP000059574"/>
    </source>
</evidence>
<reference evidence="1 2" key="2">
    <citation type="journal article" date="2016" name="J. Biotechnol.">
        <title>Complete genome sequence of Arthrobacter alpinus ERGS4:06, a yellow pigmented bacterium tolerant to cold and radiations isolated from Sikkim Himalaya.</title>
        <authorList>
            <person name="Kumar R."/>
            <person name="Singh D."/>
            <person name="Swarnkar M.K."/>
            <person name="Singh A.K."/>
            <person name="Kumar S."/>
        </authorList>
    </citation>
    <scope>NUCLEOTIDE SEQUENCE [LARGE SCALE GENOMIC DNA]</scope>
    <source>
        <strain evidence="1 2">ERGS4:06</strain>
    </source>
</reference>
<dbReference type="EMBL" id="CP013200">
    <property type="protein sequence ID" value="ALO68173.1"/>
    <property type="molecule type" value="Genomic_DNA"/>
</dbReference>
<protein>
    <recommendedName>
        <fullName evidence="3">IrrE N-terminal-like domain-containing protein</fullName>
    </recommendedName>
</protein>